<dbReference type="NCBIfam" id="TIGR01669">
    <property type="entry name" value="phage_XkdX"/>
    <property type="match status" value="1"/>
</dbReference>
<evidence type="ECO:0000313" key="2">
    <source>
        <dbReference type="Proteomes" id="UP001299068"/>
    </source>
</evidence>
<dbReference type="InterPro" id="IPR010022">
    <property type="entry name" value="XkdX"/>
</dbReference>
<keyword evidence="2" id="KW-1185">Reference proteome</keyword>
<dbReference type="EMBL" id="JAIKTU010000004">
    <property type="protein sequence ID" value="MBY0755012.1"/>
    <property type="molecule type" value="Genomic_DNA"/>
</dbReference>
<protein>
    <submittedName>
        <fullName evidence="1">XkdX family protein</fullName>
    </submittedName>
</protein>
<dbReference type="Pfam" id="PF09693">
    <property type="entry name" value="Phage_XkdX"/>
    <property type="match status" value="1"/>
</dbReference>
<comment type="caution">
    <text evidence="1">The sequence shown here is derived from an EMBL/GenBank/DDBJ whole genome shotgun (WGS) entry which is preliminary data.</text>
</comment>
<reference evidence="1 2" key="1">
    <citation type="journal article" date="2021" name="Cell Host Microbe">
        <title>in vivo commensal control of Clostridioides difficile virulence.</title>
        <authorList>
            <person name="Girinathan B.P."/>
            <person name="Dibenedetto N."/>
            <person name="Worley J.N."/>
            <person name="Peltier J."/>
            <person name="Arrieta-Ortiz M.L."/>
            <person name="Rupa Christinal Immanuel S."/>
            <person name="Lavin R."/>
            <person name="Delaney M.L."/>
            <person name="Cummins C."/>
            <person name="Hoffmann M."/>
            <person name="Luo Y."/>
            <person name="Gonzalez-Escalona N."/>
            <person name="Allard M."/>
            <person name="Onderdonk A.B."/>
            <person name="Gerber G.K."/>
            <person name="Sonenshein A.L."/>
            <person name="Baliga N."/>
            <person name="Dupuy B."/>
            <person name="Bry L."/>
        </authorList>
    </citation>
    <scope>NUCLEOTIDE SEQUENCE [LARGE SCALE GENOMIC DNA]</scope>
    <source>
        <strain evidence="1 2">DSM 599</strain>
    </source>
</reference>
<gene>
    <name evidence="1" type="ORF">K5V21_06030</name>
</gene>
<evidence type="ECO:0000313" key="1">
    <source>
        <dbReference type="EMBL" id="MBY0755012.1"/>
    </source>
</evidence>
<dbReference type="Proteomes" id="UP001299068">
    <property type="component" value="Unassembled WGS sequence"/>
</dbReference>
<proteinExistence type="predicted"/>
<name>A0ABS7KWR5_CLOSR</name>
<sequence>MYKKVKDLYLKGRLNESKVGNAVEKGWITEEERNEIIASKKDITE</sequence>
<organism evidence="1 2">
    <name type="scientific">Clostridium sardiniense</name>
    <name type="common">Clostridium absonum</name>
    <dbReference type="NCBI Taxonomy" id="29369"/>
    <lineage>
        <taxon>Bacteria</taxon>
        <taxon>Bacillati</taxon>
        <taxon>Bacillota</taxon>
        <taxon>Clostridia</taxon>
        <taxon>Eubacteriales</taxon>
        <taxon>Clostridiaceae</taxon>
        <taxon>Clostridium</taxon>
    </lineage>
</organism>
<accession>A0ABS7KWR5</accession>